<dbReference type="Gene3D" id="3.90.280.10">
    <property type="entry name" value="PEBP-like"/>
    <property type="match status" value="1"/>
</dbReference>
<reference evidence="2 3" key="1">
    <citation type="submission" date="2016-10" db="EMBL/GenBank/DDBJ databases">
        <title>Comparative genomics uncovers the prolific and rare metabolic potential of the cyanobacterial genus Moorea.</title>
        <authorList>
            <person name="Leao T."/>
            <person name="Castelao G."/>
            <person name="Korobeynikov A."/>
            <person name="Monroe E.A."/>
            <person name="Podell S."/>
            <person name="Glukhov E."/>
            <person name="Allen E."/>
            <person name="Gerwick W.H."/>
            <person name="Gerwick L."/>
        </authorList>
    </citation>
    <scope>NUCLEOTIDE SEQUENCE [LARGE SCALE GENOMIC DNA]</scope>
    <source>
        <strain evidence="2 3">PNG5-198</strain>
    </source>
</reference>
<evidence type="ECO:0000313" key="3">
    <source>
        <dbReference type="Proteomes" id="UP000186657"/>
    </source>
</evidence>
<dbReference type="InterPro" id="IPR036610">
    <property type="entry name" value="PEBP-like_sf"/>
</dbReference>
<feature type="region of interest" description="Disordered" evidence="1">
    <location>
        <begin position="48"/>
        <end position="72"/>
    </location>
</feature>
<dbReference type="Proteomes" id="UP000186657">
    <property type="component" value="Unassembled WGS sequence"/>
</dbReference>
<evidence type="ECO:0000256" key="1">
    <source>
        <dbReference type="SAM" id="MobiDB-lite"/>
    </source>
</evidence>
<name>A0A1U7N949_9CYAN</name>
<comment type="caution">
    <text evidence="2">The sequence shown here is derived from an EMBL/GenBank/DDBJ whole genome shotgun (WGS) entry which is preliminary data.</text>
</comment>
<keyword evidence="3" id="KW-1185">Reference proteome</keyword>
<dbReference type="AlphaFoldDB" id="A0A1U7N949"/>
<accession>A0A1U7N949</accession>
<organism evidence="2 3">
    <name type="scientific">Moorena bouillonii PNG</name>
    <dbReference type="NCBI Taxonomy" id="568701"/>
    <lineage>
        <taxon>Bacteria</taxon>
        <taxon>Bacillati</taxon>
        <taxon>Cyanobacteriota</taxon>
        <taxon>Cyanophyceae</taxon>
        <taxon>Coleofasciculales</taxon>
        <taxon>Coleofasciculaceae</taxon>
        <taxon>Moorena</taxon>
    </lineage>
</organism>
<evidence type="ECO:0000313" key="2">
    <source>
        <dbReference type="EMBL" id="OLT62472.1"/>
    </source>
</evidence>
<proteinExistence type="predicted"/>
<sequence>MPSVFDDAEQEGKIVSASLPRIDSYHWVLVDLSPDIQSIAAGEFSDGVIPGGKNGPEAPLGTRQGINDYGEGYVGDPEMAGYYRGDA</sequence>
<gene>
    <name evidence="2" type="ORF">BJP37_29045</name>
</gene>
<dbReference type="EMBL" id="MKZS01000001">
    <property type="protein sequence ID" value="OLT62472.1"/>
    <property type="molecule type" value="Genomic_DNA"/>
</dbReference>
<protein>
    <submittedName>
        <fullName evidence="2">Uncharacterized protein</fullName>
    </submittedName>
</protein>